<evidence type="ECO:0000256" key="2">
    <source>
        <dbReference type="SAM" id="MobiDB-lite"/>
    </source>
</evidence>
<sequence>MKRIEKGRDGVGEGEKGEKYMGVKLEREGILVGKRSCSTPVHSWTLGIVEDQEDDTIIKLVPLNPSLSKPLSARQLAATLWNMNTYGTARPSRLRQQLDGTSFVDFIEFARSPDQPASASSLKRHVAASIMQHHQTVERKSHARQPVSPASYGSSLEVAQYNAAFAPSSPMEFRGRIRESNYSLGTSTELLKVLNRICRLEEQNASNISRVKVLKTELDRARAKIGELLRARQEDRHEIDHLMKQIAEDKLMRRSKEQDRLNAAVESLRDELEEERKLRKWSESLHRKQAREISELKTMYTDALKELEKERKSCELLEDLCDEFALGVRDYEQELCALGLKSDREWTSQADRDHLMLHMSDSWLDQRMQMKVREAEQGYADETSITDKLSIEIDTFLRARHGKRNLLTTIPKASCFPRSSLESIRLNETVNATRDVGDEDDSAGSGSHCFELKKRNDNDLESQAIEAVEPCVEERFRSNDRGKKVVSYKSLRGRNRSNLQVKFEEQMARAMAKDDKKTDSVNAEQEKTGEGIQVESKEGKGMIEDDGNHGFNANEPTDGSARGPYLLPDVGNMHRNHDLGEASDGTSIWRSQTSPVRQWMAKLASSGLDISDSSLKLPPGTKQNNTLKAKQPEARSKVRRSRLKA</sequence>
<dbReference type="PANTHER" id="PTHR31071">
    <property type="entry name" value="GB|AAF24581.1"/>
    <property type="match status" value="1"/>
</dbReference>
<feature type="region of interest" description="Disordered" evidence="2">
    <location>
        <begin position="510"/>
        <end position="590"/>
    </location>
</feature>
<feature type="compositionally biased region" description="Basic and acidic residues" evidence="2">
    <location>
        <begin position="510"/>
        <end position="548"/>
    </location>
</feature>
<comment type="caution">
    <text evidence="3">The sequence shown here is derived from an EMBL/GenBank/DDBJ whole genome shotgun (WGS) entry which is preliminary data.</text>
</comment>
<evidence type="ECO:0000313" key="3">
    <source>
        <dbReference type="EMBL" id="KAK6935467.1"/>
    </source>
</evidence>
<accession>A0AAN8VTI6</accession>
<feature type="coiled-coil region" evidence="1">
    <location>
        <begin position="211"/>
        <end position="320"/>
    </location>
</feature>
<keyword evidence="4" id="KW-1185">Reference proteome</keyword>
<feature type="region of interest" description="Disordered" evidence="2">
    <location>
        <begin position="609"/>
        <end position="645"/>
    </location>
</feature>
<keyword evidence="1" id="KW-0175">Coiled coil</keyword>
<organism evidence="3 4">
    <name type="scientific">Dillenia turbinata</name>
    <dbReference type="NCBI Taxonomy" id="194707"/>
    <lineage>
        <taxon>Eukaryota</taxon>
        <taxon>Viridiplantae</taxon>
        <taxon>Streptophyta</taxon>
        <taxon>Embryophyta</taxon>
        <taxon>Tracheophyta</taxon>
        <taxon>Spermatophyta</taxon>
        <taxon>Magnoliopsida</taxon>
        <taxon>eudicotyledons</taxon>
        <taxon>Gunneridae</taxon>
        <taxon>Pentapetalae</taxon>
        <taxon>Dilleniales</taxon>
        <taxon>Dilleniaceae</taxon>
        <taxon>Dillenia</taxon>
    </lineage>
</organism>
<name>A0AAN8VTI6_9MAGN</name>
<reference evidence="3 4" key="1">
    <citation type="submission" date="2023-12" db="EMBL/GenBank/DDBJ databases">
        <title>A high-quality genome assembly for Dillenia turbinata (Dilleniales).</title>
        <authorList>
            <person name="Chanderbali A."/>
        </authorList>
    </citation>
    <scope>NUCLEOTIDE SEQUENCE [LARGE SCALE GENOMIC DNA]</scope>
    <source>
        <strain evidence="3">LSX21</strain>
        <tissue evidence="3">Leaf</tissue>
    </source>
</reference>
<dbReference type="InterPro" id="IPR043424">
    <property type="entry name" value="BLT-like"/>
</dbReference>
<protein>
    <submittedName>
        <fullName evidence="3">Uncharacterized protein</fullName>
    </submittedName>
</protein>
<proteinExistence type="predicted"/>
<dbReference type="EMBL" id="JBAMMX010000008">
    <property type="protein sequence ID" value="KAK6935467.1"/>
    <property type="molecule type" value="Genomic_DNA"/>
</dbReference>
<evidence type="ECO:0000256" key="1">
    <source>
        <dbReference type="SAM" id="Coils"/>
    </source>
</evidence>
<gene>
    <name evidence="3" type="ORF">RJ641_035622</name>
</gene>
<evidence type="ECO:0000313" key="4">
    <source>
        <dbReference type="Proteomes" id="UP001370490"/>
    </source>
</evidence>
<dbReference type="Proteomes" id="UP001370490">
    <property type="component" value="Unassembled WGS sequence"/>
</dbReference>
<dbReference type="AlphaFoldDB" id="A0AAN8VTI6"/>
<dbReference type="PANTHER" id="PTHR31071:SF59">
    <property type="entry name" value="INTRACELLULAR PROTEIN TRANSPORTER USO1-LIKE PROTEIN"/>
    <property type="match status" value="1"/>
</dbReference>